<name>A0A1I7NDB9_9BACT</name>
<dbReference type="Pfam" id="PF00528">
    <property type="entry name" value="BPD_transp_1"/>
    <property type="match status" value="1"/>
</dbReference>
<keyword evidence="13" id="KW-1185">Reference proteome</keyword>
<evidence type="ECO:0000259" key="11">
    <source>
        <dbReference type="PROSITE" id="PS50928"/>
    </source>
</evidence>
<dbReference type="GO" id="GO:0005886">
    <property type="term" value="C:plasma membrane"/>
    <property type="evidence" value="ECO:0007669"/>
    <property type="project" value="UniProtKB-SubCell"/>
</dbReference>
<evidence type="ECO:0000256" key="10">
    <source>
        <dbReference type="RuleBase" id="RU363043"/>
    </source>
</evidence>
<feature type="transmembrane region" description="Helical" evidence="10">
    <location>
        <begin position="108"/>
        <end position="132"/>
    </location>
</feature>
<dbReference type="PANTHER" id="PTHR42922:SF1">
    <property type="entry name" value="PHOSPHATE TRANSPORT SYSTEM PERMEASE PROTEIN PSTA"/>
    <property type="match status" value="1"/>
</dbReference>
<evidence type="ECO:0000256" key="4">
    <source>
        <dbReference type="ARBA" id="ARBA00022448"/>
    </source>
</evidence>
<evidence type="ECO:0000256" key="6">
    <source>
        <dbReference type="ARBA" id="ARBA00022592"/>
    </source>
</evidence>
<dbReference type="PROSITE" id="PS50928">
    <property type="entry name" value="ABC_TM1"/>
    <property type="match status" value="1"/>
</dbReference>
<dbReference type="GO" id="GO:0005315">
    <property type="term" value="F:phosphate transmembrane transporter activity"/>
    <property type="evidence" value="ECO:0007669"/>
    <property type="project" value="InterPro"/>
</dbReference>
<feature type="domain" description="ABC transmembrane type-1" evidence="11">
    <location>
        <begin position="72"/>
        <end position="274"/>
    </location>
</feature>
<feature type="transmembrane region" description="Helical" evidence="10">
    <location>
        <begin position="138"/>
        <end position="157"/>
    </location>
</feature>
<dbReference type="CDD" id="cd06261">
    <property type="entry name" value="TM_PBP2"/>
    <property type="match status" value="1"/>
</dbReference>
<feature type="transmembrane region" description="Helical" evidence="10">
    <location>
        <begin position="68"/>
        <end position="96"/>
    </location>
</feature>
<dbReference type="SUPFAM" id="SSF161098">
    <property type="entry name" value="MetI-like"/>
    <property type="match status" value="1"/>
</dbReference>
<keyword evidence="6" id="KW-0592">Phosphate transport</keyword>
<keyword evidence="7 10" id="KW-0812">Transmembrane</keyword>
<evidence type="ECO:0000256" key="8">
    <source>
        <dbReference type="ARBA" id="ARBA00022989"/>
    </source>
</evidence>
<dbReference type="EMBL" id="FPCJ01000001">
    <property type="protein sequence ID" value="SFV32631.1"/>
    <property type="molecule type" value="Genomic_DNA"/>
</dbReference>
<keyword evidence="4" id="KW-0813">Transport</keyword>
<sequence>MHLNSIKHIRRRQLISASIRGIVLFFTVLTLLPLVYILIYIIKQGIGAINWSFFVQLPRPVGEAGGGIANALVGSVLIVCVATLMAVPIGISSALYLSEHPQGRLANVIRFCVEVLTGIPSIVVGIVAYDWLVKPMGSFSAFSGSVALAIMMLPIMIRSAEETLKRFPTHLREASLALGVPYYKTIMKVLLPCSLSGVLSGIILSVARIVGETAPLLFTAFGNPYLSFHIFHPMHSLPLLIYNYAISPYDSWHQLAWGAALVLLCWILLLNILTRMIIRKWSVRY</sequence>
<dbReference type="RefSeq" id="WP_092459279.1">
    <property type="nucleotide sequence ID" value="NZ_FPCJ01000001.1"/>
</dbReference>
<dbReference type="Proteomes" id="UP000199537">
    <property type="component" value="Unassembled WGS sequence"/>
</dbReference>
<comment type="similarity">
    <text evidence="2 10">Belongs to the binding-protein-dependent transport system permease family. CysTW subfamily.</text>
</comment>
<accession>A0A1I7NDB9</accession>
<evidence type="ECO:0000313" key="13">
    <source>
        <dbReference type="Proteomes" id="UP000199537"/>
    </source>
</evidence>
<dbReference type="Gene3D" id="1.10.3720.10">
    <property type="entry name" value="MetI-like"/>
    <property type="match status" value="1"/>
</dbReference>
<keyword evidence="8 10" id="KW-1133">Transmembrane helix</keyword>
<evidence type="ECO:0000313" key="12">
    <source>
        <dbReference type="EMBL" id="SFV32631.1"/>
    </source>
</evidence>
<evidence type="ECO:0000256" key="3">
    <source>
        <dbReference type="ARBA" id="ARBA00016864"/>
    </source>
</evidence>
<feature type="transmembrane region" description="Helical" evidence="10">
    <location>
        <begin position="189"/>
        <end position="210"/>
    </location>
</feature>
<evidence type="ECO:0000256" key="7">
    <source>
        <dbReference type="ARBA" id="ARBA00022692"/>
    </source>
</evidence>
<reference evidence="13" key="1">
    <citation type="submission" date="2016-10" db="EMBL/GenBank/DDBJ databases">
        <authorList>
            <person name="Varghese N."/>
            <person name="Submissions S."/>
        </authorList>
    </citation>
    <scope>NUCLEOTIDE SEQUENCE [LARGE SCALE GENOMIC DNA]</scope>
    <source>
        <strain evidence="13">DSM 14807</strain>
    </source>
</reference>
<organism evidence="12 13">
    <name type="scientific">Thermoflavifilum thermophilum</name>
    <dbReference type="NCBI Taxonomy" id="1393122"/>
    <lineage>
        <taxon>Bacteria</taxon>
        <taxon>Pseudomonadati</taxon>
        <taxon>Bacteroidota</taxon>
        <taxon>Chitinophagia</taxon>
        <taxon>Chitinophagales</taxon>
        <taxon>Chitinophagaceae</taxon>
        <taxon>Thermoflavifilum</taxon>
    </lineage>
</organism>
<comment type="subcellular location">
    <subcellularLocation>
        <location evidence="1 10">Cell membrane</location>
        <topology evidence="1 10">Multi-pass membrane protein</topology>
    </subcellularLocation>
</comment>
<keyword evidence="5 10" id="KW-1003">Cell membrane</keyword>
<protein>
    <recommendedName>
        <fullName evidence="3 10">Phosphate transport system permease protein PstA</fullName>
    </recommendedName>
</protein>
<gene>
    <name evidence="12" type="ORF">SAMN05660895_1406</name>
</gene>
<dbReference type="InterPro" id="IPR051408">
    <property type="entry name" value="Phosphate_transprt_permease"/>
</dbReference>
<dbReference type="OrthoDB" id="9807065at2"/>
<feature type="transmembrane region" description="Helical" evidence="10">
    <location>
        <begin position="255"/>
        <end position="278"/>
    </location>
</feature>
<dbReference type="AlphaFoldDB" id="A0A1I7NDB9"/>
<dbReference type="InterPro" id="IPR000515">
    <property type="entry name" value="MetI-like"/>
</dbReference>
<dbReference type="NCBIfam" id="TIGR00974">
    <property type="entry name" value="3a0107s02c"/>
    <property type="match status" value="1"/>
</dbReference>
<proteinExistence type="inferred from homology"/>
<dbReference type="GO" id="GO:0035435">
    <property type="term" value="P:phosphate ion transmembrane transport"/>
    <property type="evidence" value="ECO:0007669"/>
    <property type="project" value="InterPro"/>
</dbReference>
<dbReference type="InterPro" id="IPR005672">
    <property type="entry name" value="Phosphate_PstA"/>
</dbReference>
<evidence type="ECO:0000256" key="9">
    <source>
        <dbReference type="ARBA" id="ARBA00023136"/>
    </source>
</evidence>
<feature type="transmembrane region" description="Helical" evidence="10">
    <location>
        <begin position="21"/>
        <end position="42"/>
    </location>
</feature>
<evidence type="ECO:0000256" key="2">
    <source>
        <dbReference type="ARBA" id="ARBA00007069"/>
    </source>
</evidence>
<dbReference type="STRING" id="1393122.SAMN05660895_1406"/>
<keyword evidence="9 10" id="KW-0472">Membrane</keyword>
<dbReference type="PANTHER" id="PTHR42922">
    <property type="entry name" value="PHOSPHATE TRANSPORT SYSTEM PERMEASE PROTEIN PSTA"/>
    <property type="match status" value="1"/>
</dbReference>
<evidence type="ECO:0000256" key="5">
    <source>
        <dbReference type="ARBA" id="ARBA00022475"/>
    </source>
</evidence>
<dbReference type="InterPro" id="IPR035906">
    <property type="entry name" value="MetI-like_sf"/>
</dbReference>
<evidence type="ECO:0000256" key="1">
    <source>
        <dbReference type="ARBA" id="ARBA00004651"/>
    </source>
</evidence>